<evidence type="ECO:0000256" key="2">
    <source>
        <dbReference type="ARBA" id="ARBA00023002"/>
    </source>
</evidence>
<dbReference type="SUPFAM" id="SSF53720">
    <property type="entry name" value="ALDH-like"/>
    <property type="match status" value="1"/>
</dbReference>
<dbReference type="InterPro" id="IPR016160">
    <property type="entry name" value="Ald_DH_CS_CYS"/>
</dbReference>
<dbReference type="Gene3D" id="3.40.309.10">
    <property type="entry name" value="Aldehyde Dehydrogenase, Chain A, domain 2"/>
    <property type="match status" value="1"/>
</dbReference>
<dbReference type="PROSITE" id="PS00070">
    <property type="entry name" value="ALDEHYDE_DEHYDR_CYS"/>
    <property type="match status" value="1"/>
</dbReference>
<dbReference type="RefSeq" id="WP_214623318.1">
    <property type="nucleotide sequence ID" value="NZ_JAHGAW010000006.1"/>
</dbReference>
<dbReference type="Gene3D" id="3.40.605.10">
    <property type="entry name" value="Aldehyde Dehydrogenase, Chain A, domain 1"/>
    <property type="match status" value="1"/>
</dbReference>
<feature type="active site" evidence="3">
    <location>
        <position position="269"/>
    </location>
</feature>
<organism evidence="6 7">
    <name type="scientific">Sphingobium nicotianae</name>
    <dbReference type="NCBI Taxonomy" id="2782607"/>
    <lineage>
        <taxon>Bacteria</taxon>
        <taxon>Pseudomonadati</taxon>
        <taxon>Pseudomonadota</taxon>
        <taxon>Alphaproteobacteria</taxon>
        <taxon>Sphingomonadales</taxon>
        <taxon>Sphingomonadaceae</taxon>
        <taxon>Sphingobium</taxon>
    </lineage>
</organism>
<comment type="similarity">
    <text evidence="1 4">Belongs to the aldehyde dehydrogenase family.</text>
</comment>
<evidence type="ECO:0000259" key="5">
    <source>
        <dbReference type="Pfam" id="PF00171"/>
    </source>
</evidence>
<dbReference type="InterPro" id="IPR015590">
    <property type="entry name" value="Aldehyde_DH_dom"/>
</dbReference>
<dbReference type="FunFam" id="3.40.309.10:FF:000012">
    <property type="entry name" value="Betaine aldehyde dehydrogenase"/>
    <property type="match status" value="1"/>
</dbReference>
<feature type="domain" description="Aldehyde dehydrogenase" evidence="5">
    <location>
        <begin position="30"/>
        <end position="495"/>
    </location>
</feature>
<sequence length="499" mass="52553">MNAPYSPGLLDQLQLRYAKGPVKMLIGGDWVEAASGETFETLNPSTGALIAHVASAGEADVDRAVAAARKAFEGPWSKVKPDERTRLLLRLAELIEANADELALLETLDVGRPIQFSRMIDVQGAIGQLRYNAGWASKIAGETAEISAPGEWLNYILREPVGVCAQIVPWNFPLVMAMGKLAPALAAGCTIVLKPAEQTPLSTLRIGELVLEAGIPEGVVNIVSGLGRTAGAALAAHRDVDKVAFTGSTVTGKAIIEASKTNFKRVQLELGGKSPTYIFADADLSKAIPAAAMGIFFNAGQVCAAGSRLFVHEKVADQVLEGVVNMARGMKVGQTLEADTMIGPLVSATQLERVTGYIASGREQGASVLVGGETIGDQGYFVQPTVLLDTRPEMRVRAEEIFGPVLCAMRFGDDDDVDALAGRGNETEFGLSASIYTQNITTAHRLARRLKAGTVRINGSGGVDPALPLGGFKASGWGRENGKAGIEAYTELKAVSVAL</sequence>
<reference evidence="6" key="1">
    <citation type="submission" date="2021-05" db="EMBL/GenBank/DDBJ databases">
        <title>Genome of Sphingobium sp. strain.</title>
        <authorList>
            <person name="Fan R."/>
        </authorList>
    </citation>
    <scope>NUCLEOTIDE SEQUENCE</scope>
    <source>
        <strain evidence="6">H33</strain>
    </source>
</reference>
<evidence type="ECO:0000256" key="1">
    <source>
        <dbReference type="ARBA" id="ARBA00009986"/>
    </source>
</evidence>
<dbReference type="FunFam" id="3.40.605.10:FF:000001">
    <property type="entry name" value="Aldehyde dehydrogenase 1"/>
    <property type="match status" value="1"/>
</dbReference>
<dbReference type="InterPro" id="IPR029510">
    <property type="entry name" value="Ald_DH_CS_GLU"/>
</dbReference>
<keyword evidence="7" id="KW-1185">Reference proteome</keyword>
<proteinExistence type="inferred from homology"/>
<gene>
    <name evidence="6" type="ORF">KK488_10660</name>
</gene>
<dbReference type="EMBL" id="JAHGAW010000006">
    <property type="protein sequence ID" value="MBT2187407.1"/>
    <property type="molecule type" value="Genomic_DNA"/>
</dbReference>
<evidence type="ECO:0000313" key="6">
    <source>
        <dbReference type="EMBL" id="MBT2187407.1"/>
    </source>
</evidence>
<dbReference type="Proteomes" id="UP001138757">
    <property type="component" value="Unassembled WGS sequence"/>
</dbReference>
<name>A0A9X1IRI0_9SPHN</name>
<keyword evidence="2 4" id="KW-0560">Oxidoreductase</keyword>
<protein>
    <submittedName>
        <fullName evidence="6">Aldehyde dehydrogenase family protein</fullName>
    </submittedName>
</protein>
<evidence type="ECO:0000256" key="4">
    <source>
        <dbReference type="RuleBase" id="RU003345"/>
    </source>
</evidence>
<evidence type="ECO:0000256" key="3">
    <source>
        <dbReference type="PROSITE-ProRule" id="PRU10007"/>
    </source>
</evidence>
<dbReference type="InterPro" id="IPR016162">
    <property type="entry name" value="Ald_DH_N"/>
</dbReference>
<evidence type="ECO:0000313" key="7">
    <source>
        <dbReference type="Proteomes" id="UP001138757"/>
    </source>
</evidence>
<accession>A0A9X1IRI0</accession>
<dbReference type="AlphaFoldDB" id="A0A9X1IRI0"/>
<dbReference type="Pfam" id="PF00171">
    <property type="entry name" value="Aldedh"/>
    <property type="match status" value="1"/>
</dbReference>
<dbReference type="InterPro" id="IPR016163">
    <property type="entry name" value="Ald_DH_C"/>
</dbReference>
<dbReference type="GO" id="GO:0004030">
    <property type="term" value="F:aldehyde dehydrogenase [NAD(P)+] activity"/>
    <property type="evidence" value="ECO:0007669"/>
    <property type="project" value="UniProtKB-ARBA"/>
</dbReference>
<comment type="caution">
    <text evidence="6">The sequence shown here is derived from an EMBL/GenBank/DDBJ whole genome shotgun (WGS) entry which is preliminary data.</text>
</comment>
<dbReference type="PROSITE" id="PS00687">
    <property type="entry name" value="ALDEHYDE_DEHYDR_GLU"/>
    <property type="match status" value="1"/>
</dbReference>
<dbReference type="PANTHER" id="PTHR11699">
    <property type="entry name" value="ALDEHYDE DEHYDROGENASE-RELATED"/>
    <property type="match status" value="1"/>
</dbReference>
<dbReference type="InterPro" id="IPR016161">
    <property type="entry name" value="Ald_DH/histidinol_DH"/>
</dbReference>